<keyword evidence="2" id="KW-1185">Reference proteome</keyword>
<dbReference type="InParanoid" id="B4DAQ5"/>
<dbReference type="AlphaFoldDB" id="B4DAQ5"/>
<proteinExistence type="predicted"/>
<gene>
    <name evidence="1" type="ORF">CfE428DRAFT_5996</name>
</gene>
<protein>
    <submittedName>
        <fullName evidence="1">Uncharacterized protein</fullName>
    </submittedName>
</protein>
<dbReference type="EMBL" id="ABVL01000032">
    <property type="protein sequence ID" value="EDY16465.1"/>
    <property type="molecule type" value="Genomic_DNA"/>
</dbReference>
<dbReference type="Pfam" id="PF22091">
    <property type="entry name" value="DUF6941"/>
    <property type="match status" value="1"/>
</dbReference>
<dbReference type="eggNOG" id="ENOG5033JHP">
    <property type="taxonomic scope" value="Bacteria"/>
</dbReference>
<evidence type="ECO:0000313" key="1">
    <source>
        <dbReference type="EMBL" id="EDY16465.1"/>
    </source>
</evidence>
<organism evidence="1 2">
    <name type="scientific">Chthoniobacter flavus Ellin428</name>
    <dbReference type="NCBI Taxonomy" id="497964"/>
    <lineage>
        <taxon>Bacteria</taxon>
        <taxon>Pseudomonadati</taxon>
        <taxon>Verrucomicrobiota</taxon>
        <taxon>Spartobacteria</taxon>
        <taxon>Chthoniobacterales</taxon>
        <taxon>Chthoniobacteraceae</taxon>
        <taxon>Chthoniobacter</taxon>
    </lineage>
</organism>
<accession>B4DAQ5</accession>
<dbReference type="Proteomes" id="UP000005824">
    <property type="component" value="Unassembled WGS sequence"/>
</dbReference>
<comment type="caution">
    <text evidence="1">The sequence shown here is derived from an EMBL/GenBank/DDBJ whole genome shotgun (WGS) entry which is preliminary data.</text>
</comment>
<dbReference type="InterPro" id="IPR054221">
    <property type="entry name" value="DUF6941"/>
</dbReference>
<reference evidence="1 2" key="1">
    <citation type="journal article" date="2011" name="J. Bacteriol.">
        <title>Genome sequence of Chthoniobacter flavus Ellin428, an aerobic heterotrophic soil bacterium.</title>
        <authorList>
            <person name="Kant R."/>
            <person name="van Passel M.W."/>
            <person name="Palva A."/>
            <person name="Lucas S."/>
            <person name="Lapidus A."/>
            <person name="Glavina Del Rio T."/>
            <person name="Dalin E."/>
            <person name="Tice H."/>
            <person name="Bruce D."/>
            <person name="Goodwin L."/>
            <person name="Pitluck S."/>
            <person name="Larimer F.W."/>
            <person name="Land M.L."/>
            <person name="Hauser L."/>
            <person name="Sangwan P."/>
            <person name="de Vos W.M."/>
            <person name="Janssen P.H."/>
            <person name="Smidt H."/>
        </authorList>
    </citation>
    <scope>NUCLEOTIDE SEQUENCE [LARGE SCALE GENOMIC DNA]</scope>
    <source>
        <strain evidence="1 2">Ellin428</strain>
    </source>
</reference>
<name>B4DAQ5_9BACT</name>
<evidence type="ECO:0000313" key="2">
    <source>
        <dbReference type="Proteomes" id="UP000005824"/>
    </source>
</evidence>
<sequence>MLLSPDRENTSLRIEVFVLCETAQEFDGRLNLLGTFETIRVAALPVVLPLLTVAIRLRYWSDEEGVHRCVIRLIDADGRPILEELCGDFVVGASNGNSSDVTNILVKLQDLCLGDEGEYGMELYLDDHLEASLPLNIECPQSKH</sequence>
<dbReference type="STRING" id="497964.CfE428DRAFT_5996"/>